<name>A0A513TZM6_STRGR</name>
<sequence length="232" mass="25463">MPFNTAALEARSSIVSVLSSWSALVAEERRVPAPQRTAGRLAAFLLRHADWLASHEASGDLSREVARLAGAARQVIDPGPGRRIPIGTCVEAGCPGMLTATVRADRPALPAEIVCDASAGHRWIGHQWLQLSRRLNSPTGLPTPGVVLPGGRTEPGRRTERAGARTNRHVEAEQERTRWIGATDIARLWKIPSGTVYRHASHQQWRRRSEHGRTYYNGADVERTLSALRRTA</sequence>
<evidence type="ECO:0000256" key="1">
    <source>
        <dbReference type="SAM" id="MobiDB-lite"/>
    </source>
</evidence>
<proteinExistence type="predicted"/>
<feature type="region of interest" description="Disordered" evidence="1">
    <location>
        <begin position="140"/>
        <end position="167"/>
    </location>
</feature>
<reference evidence="2" key="1">
    <citation type="submission" date="2018-11" db="EMBL/GenBank/DDBJ databases">
        <authorList>
            <person name="Mo J."/>
        </authorList>
    </citation>
    <scope>NUCLEOTIDE SEQUENCE</scope>
    <source>
        <strain evidence="2">NTK97</strain>
    </source>
</reference>
<evidence type="ECO:0000313" key="2">
    <source>
        <dbReference type="EMBL" id="QDG00832.1"/>
    </source>
</evidence>
<organism evidence="2">
    <name type="scientific">Streptomyces griseus</name>
    <dbReference type="NCBI Taxonomy" id="1911"/>
    <lineage>
        <taxon>Bacteria</taxon>
        <taxon>Bacillati</taxon>
        <taxon>Actinomycetota</taxon>
        <taxon>Actinomycetes</taxon>
        <taxon>Kitasatosporales</taxon>
        <taxon>Streptomycetaceae</taxon>
        <taxon>Streptomyces</taxon>
    </lineage>
</organism>
<dbReference type="AlphaFoldDB" id="A0A513TZM6"/>
<feature type="compositionally biased region" description="Low complexity" evidence="1">
    <location>
        <begin position="140"/>
        <end position="152"/>
    </location>
</feature>
<feature type="compositionally biased region" description="Basic and acidic residues" evidence="1">
    <location>
        <begin position="154"/>
        <end position="167"/>
    </location>
</feature>
<accession>A0A513TZM6</accession>
<dbReference type="EMBL" id="MK240316">
    <property type="protein sequence ID" value="QDG00832.1"/>
    <property type="molecule type" value="Genomic_DNA"/>
</dbReference>
<protein>
    <submittedName>
        <fullName evidence="2">Uncharacterized protein</fullName>
    </submittedName>
</protein>